<comment type="caution">
    <text evidence="1">The sequence shown here is derived from an EMBL/GenBank/DDBJ whole genome shotgun (WGS) entry which is preliminary data.</text>
</comment>
<gene>
    <name evidence="1" type="ORF">Pint_30340</name>
</gene>
<evidence type="ECO:0000313" key="1">
    <source>
        <dbReference type="EMBL" id="KAJ0008220.1"/>
    </source>
</evidence>
<proteinExistence type="predicted"/>
<name>A0ACC0X1J7_9ROSI</name>
<organism evidence="1 2">
    <name type="scientific">Pistacia integerrima</name>
    <dbReference type="NCBI Taxonomy" id="434235"/>
    <lineage>
        <taxon>Eukaryota</taxon>
        <taxon>Viridiplantae</taxon>
        <taxon>Streptophyta</taxon>
        <taxon>Embryophyta</taxon>
        <taxon>Tracheophyta</taxon>
        <taxon>Spermatophyta</taxon>
        <taxon>Magnoliopsida</taxon>
        <taxon>eudicotyledons</taxon>
        <taxon>Gunneridae</taxon>
        <taxon>Pentapetalae</taxon>
        <taxon>rosids</taxon>
        <taxon>malvids</taxon>
        <taxon>Sapindales</taxon>
        <taxon>Anacardiaceae</taxon>
        <taxon>Pistacia</taxon>
    </lineage>
</organism>
<dbReference type="EMBL" id="CM047750">
    <property type="protein sequence ID" value="KAJ0008220.1"/>
    <property type="molecule type" value="Genomic_DNA"/>
</dbReference>
<evidence type="ECO:0000313" key="2">
    <source>
        <dbReference type="Proteomes" id="UP001163603"/>
    </source>
</evidence>
<protein>
    <submittedName>
        <fullName evidence="1">Uncharacterized protein</fullName>
    </submittedName>
</protein>
<keyword evidence="2" id="KW-1185">Reference proteome</keyword>
<sequence length="91" mass="10896">MENPKSAFGWASKPWIHVRLHNHQGFEKLMVHKNHDSLCRDPRIIWRVETTQQLCSSAKRCPKLHHVIYYVQTATWWEEDVELELSSAWRS</sequence>
<dbReference type="Proteomes" id="UP001163603">
    <property type="component" value="Chromosome 15"/>
</dbReference>
<reference evidence="2" key="1">
    <citation type="journal article" date="2023" name="G3 (Bethesda)">
        <title>Genome assembly and association tests identify interacting loci associated with vigor, precocity, and sex in interspecific pistachio rootstocks.</title>
        <authorList>
            <person name="Palmer W."/>
            <person name="Jacygrad E."/>
            <person name="Sagayaradj S."/>
            <person name="Cavanaugh K."/>
            <person name="Han R."/>
            <person name="Bertier L."/>
            <person name="Beede B."/>
            <person name="Kafkas S."/>
            <person name="Golino D."/>
            <person name="Preece J."/>
            <person name="Michelmore R."/>
        </authorList>
    </citation>
    <scope>NUCLEOTIDE SEQUENCE [LARGE SCALE GENOMIC DNA]</scope>
</reference>
<accession>A0ACC0X1J7</accession>